<feature type="compositionally biased region" description="Basic and acidic residues" evidence="1">
    <location>
        <begin position="508"/>
        <end position="537"/>
    </location>
</feature>
<gene>
    <name evidence="2" type="ORF">C479_09850</name>
</gene>
<keyword evidence="3" id="KW-1185">Reference proteome</keyword>
<feature type="compositionally biased region" description="Low complexity" evidence="1">
    <location>
        <begin position="764"/>
        <end position="794"/>
    </location>
</feature>
<dbReference type="EMBL" id="AOIQ01000015">
    <property type="protein sequence ID" value="ELZ10091.1"/>
    <property type="molecule type" value="Genomic_DNA"/>
</dbReference>
<organism evidence="2 3">
    <name type="scientific">Halovivax asiaticus JCM 14624</name>
    <dbReference type="NCBI Taxonomy" id="1227490"/>
    <lineage>
        <taxon>Archaea</taxon>
        <taxon>Methanobacteriati</taxon>
        <taxon>Methanobacteriota</taxon>
        <taxon>Stenosarchaea group</taxon>
        <taxon>Halobacteria</taxon>
        <taxon>Halobacteriales</taxon>
        <taxon>Natrialbaceae</taxon>
        <taxon>Halovivax</taxon>
    </lineage>
</organism>
<feature type="region of interest" description="Disordered" evidence="1">
    <location>
        <begin position="925"/>
        <end position="944"/>
    </location>
</feature>
<feature type="compositionally biased region" description="Basic and acidic residues" evidence="1">
    <location>
        <begin position="708"/>
        <end position="724"/>
    </location>
</feature>
<dbReference type="Proteomes" id="UP000011560">
    <property type="component" value="Unassembled WGS sequence"/>
</dbReference>
<dbReference type="STRING" id="1227490.C479_09850"/>
<feature type="compositionally biased region" description="Basic and acidic residues" evidence="1">
    <location>
        <begin position="861"/>
        <end position="874"/>
    </location>
</feature>
<feature type="compositionally biased region" description="Basic and acidic residues" evidence="1">
    <location>
        <begin position="928"/>
        <end position="944"/>
    </location>
</feature>
<proteinExistence type="predicted"/>
<feature type="region of interest" description="Disordered" evidence="1">
    <location>
        <begin position="956"/>
        <end position="1375"/>
    </location>
</feature>
<evidence type="ECO:0000256" key="1">
    <source>
        <dbReference type="SAM" id="MobiDB-lite"/>
    </source>
</evidence>
<feature type="compositionally biased region" description="Basic and acidic residues" evidence="1">
    <location>
        <begin position="992"/>
        <end position="1002"/>
    </location>
</feature>
<comment type="caution">
    <text evidence="2">The sequence shown here is derived from an EMBL/GenBank/DDBJ whole genome shotgun (WGS) entry which is preliminary data.</text>
</comment>
<feature type="compositionally biased region" description="Polar residues" evidence="1">
    <location>
        <begin position="595"/>
        <end position="611"/>
    </location>
</feature>
<feature type="compositionally biased region" description="Polar residues" evidence="1">
    <location>
        <begin position="659"/>
        <end position="678"/>
    </location>
</feature>
<feature type="compositionally biased region" description="Low complexity" evidence="1">
    <location>
        <begin position="1262"/>
        <end position="1298"/>
    </location>
</feature>
<protein>
    <submittedName>
        <fullName evidence="2">Uncharacterized protein</fullName>
    </submittedName>
</protein>
<sequence>MMHQDDRSTTSLPLRDVRCAVTSDGCSISRFDHDGLEASDAASPTPPLGAVATTGLGSVARRQRSIQTMDPDRLAGRFVRRIVRRWSTLALTVRRRRTDGRPSEGDVAAVDGSSSDGDPPATVDDGLTWLDPSGPTVDRPSTGGWIDGAALDAGGSTHAPLTRSSAPARRDRTADGAVDGDESPADSPALPTISPFTERTASIADVELSSEFETTSEPDAPSTPAPPTRRTFVRREEHTGTDTDEVALAQERPESDVLPTGRSRPDVAEGTPAALRTHTPEPSTRPAQSASVPTAERPGEPAGRHGTDDGPAPAAETSARREPRVSTQPMDGEPARPESIAGAPRSPDSAVEPSTGESVTERPDPVTPDRSTHPMATTRTDEPAVSRPPPSSDRPVAPSPTPTSTTRLPADRSLGDTRPLSVPTGTVASTGTEPSLPVATAESDSTAGTTRLVHATAGRTDWRPATRIATGRSEPGGAVSVASRRQGDAGAVAARPTVLDTSASIGDRAGEPAHDETQVGGERRSPHESDRSARAGDEAAGPLARQPATAGTRATAGVAGPDPEAAARVTESSPRGVTPARSPATGVEAARSPGRQGSPTVAPSADGTTPRPTDGVEPGGVDGRRPGTVGAAVQRRARLFSMPRPPAAGTASDVDVRTGAQTNSRSPPTLESVTSASVRRSAPGTGADRSEGERSTPESPAATTVQSENDRHDRSPEPPDRTRPNDGASRPQVSSVADSSSETAARPQSRDSHTASSPTGVGGVTTDAGETSTGTSASIGSSISAAVTASSDVVEPPRQAPHVVRPSSAGSTPIARWRPDGDNSLTAHLTREASVRVADATVRPSDAASTRPSAAVRPSRRQTDADPVRRERGRPSHRPVRVHAAGATDERGVPTTSTGPSRTGRTGAPHGGEGDFDSDGVAVLTAASDHDTPSLRPEDFRRSSTDAVAVATVDDTPLSGAADGSTQAVVDVGSPSSRRRAAGQTQVTARAATRERRGERTSRNVVADRSSVPSRADWVGITGENGLAASVPVRAPSVDTESAAGGPTSPEANADTAGGREASDGLRGRSLTRRVVDRTRPPSAVRSGGPVVGSTDADADAAAGQAPIVADHTTSSAATSTGPTATTDPPTDRRGRPTNGSSPSATLGSVDVATAQTAGRSAPTRTAHAIGPAEDTKTDRYKITGRKRISNGGLDNNMKSATRGATFVYRHTPSPAGQDAGQSGSTGPDSAGQPAPTAGLASGRTDAPQMADSSTTRSQADSVGAGYSSARSAAGSQRSNRPTTPGAPSSSSSAGGARSRPETTRRRDASRSHSRPAGDEPDRRHPTPASALDDLPPRTDASPSNETHAVGGATEAGTDGIDGGSRGVDRRRGVDAPIDEAMRFDADVDRVVERLYRKLERKQRIERERRGL</sequence>
<feature type="compositionally biased region" description="Polar residues" evidence="1">
    <location>
        <begin position="1251"/>
        <end position="1261"/>
    </location>
</feature>
<feature type="region of interest" description="Disordered" evidence="1">
    <location>
        <begin position="96"/>
        <end position="920"/>
    </location>
</feature>
<feature type="compositionally biased region" description="Basic and acidic residues" evidence="1">
    <location>
        <begin position="297"/>
        <end position="308"/>
    </location>
</feature>
<reference evidence="2 3" key="1">
    <citation type="journal article" date="2014" name="PLoS Genet.">
        <title>Phylogenetically driven sequencing of extremely halophilic archaea reveals strategies for static and dynamic osmo-response.</title>
        <authorList>
            <person name="Becker E.A."/>
            <person name="Seitzer P.M."/>
            <person name="Tritt A."/>
            <person name="Larsen D."/>
            <person name="Krusor M."/>
            <person name="Yao A.I."/>
            <person name="Wu D."/>
            <person name="Madern D."/>
            <person name="Eisen J.A."/>
            <person name="Darling A.E."/>
            <person name="Facciotti M.T."/>
        </authorList>
    </citation>
    <scope>NUCLEOTIDE SEQUENCE [LARGE SCALE GENOMIC DNA]</scope>
    <source>
        <strain evidence="2 3">JCM 14624</strain>
    </source>
</reference>
<feature type="compositionally biased region" description="Polar residues" evidence="1">
    <location>
        <begin position="731"/>
        <end position="743"/>
    </location>
</feature>
<feature type="compositionally biased region" description="Low complexity" evidence="1">
    <location>
        <begin position="894"/>
        <end position="907"/>
    </location>
</feature>
<feature type="compositionally biased region" description="Polar residues" evidence="1">
    <location>
        <begin position="697"/>
        <end position="707"/>
    </location>
</feature>
<evidence type="ECO:0000313" key="3">
    <source>
        <dbReference type="Proteomes" id="UP000011560"/>
    </source>
</evidence>
<feature type="compositionally biased region" description="Low complexity" evidence="1">
    <location>
        <begin position="548"/>
        <end position="560"/>
    </location>
</feature>
<accession>M0BGS8</accession>
<evidence type="ECO:0000313" key="2">
    <source>
        <dbReference type="EMBL" id="ELZ10091.1"/>
    </source>
</evidence>
<feature type="compositionally biased region" description="Low complexity" evidence="1">
    <location>
        <begin position="982"/>
        <end position="991"/>
    </location>
</feature>
<feature type="compositionally biased region" description="Basic and acidic residues" evidence="1">
    <location>
        <begin position="1299"/>
        <end position="1325"/>
    </location>
</feature>
<feature type="compositionally biased region" description="Polar residues" evidence="1">
    <location>
        <begin position="423"/>
        <end position="433"/>
    </location>
</feature>
<feature type="compositionally biased region" description="Polar residues" evidence="1">
    <location>
        <begin position="280"/>
        <end position="292"/>
    </location>
</feature>
<feature type="compositionally biased region" description="Low complexity" evidence="1">
    <location>
        <begin position="1113"/>
        <end position="1129"/>
    </location>
</feature>
<feature type="compositionally biased region" description="Pro residues" evidence="1">
    <location>
        <begin position="386"/>
        <end position="401"/>
    </location>
</feature>
<dbReference type="PATRIC" id="fig|1227490.4.peg.2013"/>
<dbReference type="OrthoDB" id="206548at2157"/>
<name>M0BGS8_9EURY</name>